<accession>A0AAE0J2Y9</accession>
<keyword evidence="3" id="KW-1185">Reference proteome</keyword>
<reference evidence="2" key="1">
    <citation type="journal article" date="2023" name="Mol. Phylogenet. Evol.">
        <title>Genome-scale phylogeny and comparative genomics of the fungal order Sordariales.</title>
        <authorList>
            <person name="Hensen N."/>
            <person name="Bonometti L."/>
            <person name="Westerberg I."/>
            <person name="Brannstrom I.O."/>
            <person name="Guillou S."/>
            <person name="Cros-Aarteil S."/>
            <person name="Calhoun S."/>
            <person name="Haridas S."/>
            <person name="Kuo A."/>
            <person name="Mondo S."/>
            <person name="Pangilinan J."/>
            <person name="Riley R."/>
            <person name="LaButti K."/>
            <person name="Andreopoulos B."/>
            <person name="Lipzen A."/>
            <person name="Chen C."/>
            <person name="Yan M."/>
            <person name="Daum C."/>
            <person name="Ng V."/>
            <person name="Clum A."/>
            <person name="Steindorff A."/>
            <person name="Ohm R.A."/>
            <person name="Martin F."/>
            <person name="Silar P."/>
            <person name="Natvig D.O."/>
            <person name="Lalanne C."/>
            <person name="Gautier V."/>
            <person name="Ament-Velasquez S.L."/>
            <person name="Kruys A."/>
            <person name="Hutchinson M.I."/>
            <person name="Powell A.J."/>
            <person name="Barry K."/>
            <person name="Miller A.N."/>
            <person name="Grigoriev I.V."/>
            <person name="Debuchy R."/>
            <person name="Gladieux P."/>
            <person name="Hiltunen Thoren M."/>
            <person name="Johannesson H."/>
        </authorList>
    </citation>
    <scope>NUCLEOTIDE SEQUENCE</scope>
    <source>
        <strain evidence="2">SMH4131-1</strain>
    </source>
</reference>
<evidence type="ECO:0000313" key="2">
    <source>
        <dbReference type="EMBL" id="KAK3335547.1"/>
    </source>
</evidence>
<evidence type="ECO:0000256" key="1">
    <source>
        <dbReference type="SAM" id="SignalP"/>
    </source>
</evidence>
<feature type="chain" id="PRO_5041964952" description="Secreted protein" evidence="1">
    <location>
        <begin position="23"/>
        <end position="86"/>
    </location>
</feature>
<dbReference type="EMBL" id="JAUEPO010000001">
    <property type="protein sequence ID" value="KAK3335547.1"/>
    <property type="molecule type" value="Genomic_DNA"/>
</dbReference>
<dbReference type="Proteomes" id="UP001286456">
    <property type="component" value="Unassembled WGS sequence"/>
</dbReference>
<protein>
    <recommendedName>
        <fullName evidence="4">Secreted protein</fullName>
    </recommendedName>
</protein>
<sequence>MMLTVTRALRMLVRLCFVVSRATKVCECAKQGPLNRCVGAQRGRRLSERSNAVWQRRRGKKRQPDRIIHVTRNGLKFTAGHSPQGP</sequence>
<dbReference type="AlphaFoldDB" id="A0AAE0J2Y9"/>
<organism evidence="2 3">
    <name type="scientific">Cercophora scortea</name>
    <dbReference type="NCBI Taxonomy" id="314031"/>
    <lineage>
        <taxon>Eukaryota</taxon>
        <taxon>Fungi</taxon>
        <taxon>Dikarya</taxon>
        <taxon>Ascomycota</taxon>
        <taxon>Pezizomycotina</taxon>
        <taxon>Sordariomycetes</taxon>
        <taxon>Sordariomycetidae</taxon>
        <taxon>Sordariales</taxon>
        <taxon>Lasiosphaeriaceae</taxon>
        <taxon>Cercophora</taxon>
    </lineage>
</organism>
<gene>
    <name evidence="2" type="ORF">B0T19DRAFT_11174</name>
</gene>
<feature type="signal peptide" evidence="1">
    <location>
        <begin position="1"/>
        <end position="22"/>
    </location>
</feature>
<reference evidence="2" key="2">
    <citation type="submission" date="2023-06" db="EMBL/GenBank/DDBJ databases">
        <authorList>
            <consortium name="Lawrence Berkeley National Laboratory"/>
            <person name="Haridas S."/>
            <person name="Hensen N."/>
            <person name="Bonometti L."/>
            <person name="Westerberg I."/>
            <person name="Brannstrom I.O."/>
            <person name="Guillou S."/>
            <person name="Cros-Aarteil S."/>
            <person name="Calhoun S."/>
            <person name="Kuo A."/>
            <person name="Mondo S."/>
            <person name="Pangilinan J."/>
            <person name="Riley R."/>
            <person name="Labutti K."/>
            <person name="Andreopoulos B."/>
            <person name="Lipzen A."/>
            <person name="Chen C."/>
            <person name="Yanf M."/>
            <person name="Daum C."/>
            <person name="Ng V."/>
            <person name="Clum A."/>
            <person name="Steindorff A."/>
            <person name="Ohm R."/>
            <person name="Martin F."/>
            <person name="Silar P."/>
            <person name="Natvig D."/>
            <person name="Lalanne C."/>
            <person name="Gautier V."/>
            <person name="Ament-Velasquez S.L."/>
            <person name="Kruys A."/>
            <person name="Hutchinson M.I."/>
            <person name="Powell A.J."/>
            <person name="Barry K."/>
            <person name="Miller A.N."/>
            <person name="Grigoriev I.V."/>
            <person name="Debuchy R."/>
            <person name="Gladieux P."/>
            <person name="Thoren M.H."/>
            <person name="Johannesson H."/>
        </authorList>
    </citation>
    <scope>NUCLEOTIDE SEQUENCE</scope>
    <source>
        <strain evidence="2">SMH4131-1</strain>
    </source>
</reference>
<name>A0AAE0J2Y9_9PEZI</name>
<keyword evidence="1" id="KW-0732">Signal</keyword>
<evidence type="ECO:0000313" key="3">
    <source>
        <dbReference type="Proteomes" id="UP001286456"/>
    </source>
</evidence>
<comment type="caution">
    <text evidence="2">The sequence shown here is derived from an EMBL/GenBank/DDBJ whole genome shotgun (WGS) entry which is preliminary data.</text>
</comment>
<evidence type="ECO:0008006" key="4">
    <source>
        <dbReference type="Google" id="ProtNLM"/>
    </source>
</evidence>
<proteinExistence type="predicted"/>